<dbReference type="Proteomes" id="UP000515237">
    <property type="component" value="Plasmid unnamed1"/>
</dbReference>
<dbReference type="AlphaFoldDB" id="A0A7G7G238"/>
<dbReference type="SUPFAM" id="SSF140931">
    <property type="entry name" value="Fic-like"/>
    <property type="match status" value="1"/>
</dbReference>
<accession>A0A7G7G238</accession>
<feature type="domain" description="Fido" evidence="3">
    <location>
        <begin position="249"/>
        <end position="400"/>
    </location>
</feature>
<geneLocation type="plasmid" evidence="4 5">
    <name>unnamed1</name>
</geneLocation>
<dbReference type="PANTHER" id="PTHR13504:SF38">
    <property type="entry name" value="FIDO DOMAIN-CONTAINING PROTEIN"/>
    <property type="match status" value="1"/>
</dbReference>
<sequence>MINNYFSEDSKVFYDRVLPEEGYLVGYGALIASYKLKVPLPDRLALVIQKHKKYETEEWSVFSIRYKPEDTFFGQLTFAFKYEGIELGVLKALFQRVAEKEIVSIIQNEPTSQYSRRIWFLYEWLLDTELDVPDLTQGNFVDLIDPHLQYPGPIEISRRHRIRNNLPGVKNFCPLIRRTAKLEDFIAKNLNGKVKDSIGRTHADILTRAAAFLLLKDSKASYAIEGERPPQNRAQRWARSIGQAGQKPLSQEEFLRLQQIVIDNPRFVKLGWRTEGGFVGEHDRFSGLPIPDHISAKWQDVEELIAGLIFTNIKLEHSEYDAVLAAAAIAFGFVFIHPFVDGNGRIHRYLIHHSLIRKNFAPKGFIFPVSAVILERLDEYRQVLEAFSLPRLEFIQWQPTTNHNVEVLNETIDLYRYFDATKQAEFLYRCVEQTVEKTIPEEVDYLEKYDRMKSFLEDYYEMPDRLIALLVRFLEQGKGSLSERAKTKEFSKLTSDEVLAIENRYQEIFNLQ</sequence>
<organism evidence="4 5">
    <name type="scientific">Adhaeribacter swui</name>
    <dbReference type="NCBI Taxonomy" id="2086471"/>
    <lineage>
        <taxon>Bacteria</taxon>
        <taxon>Pseudomonadati</taxon>
        <taxon>Bacteroidota</taxon>
        <taxon>Cytophagia</taxon>
        <taxon>Cytophagales</taxon>
        <taxon>Hymenobacteraceae</taxon>
        <taxon>Adhaeribacter</taxon>
    </lineage>
</organism>
<dbReference type="GO" id="GO:0005524">
    <property type="term" value="F:ATP binding"/>
    <property type="evidence" value="ECO:0007669"/>
    <property type="project" value="UniProtKB-KW"/>
</dbReference>
<keyword evidence="4" id="KW-0614">Plasmid</keyword>
<evidence type="ECO:0000259" key="3">
    <source>
        <dbReference type="PROSITE" id="PS51459"/>
    </source>
</evidence>
<evidence type="ECO:0000313" key="4">
    <source>
        <dbReference type="EMBL" id="QNF31222.1"/>
    </source>
</evidence>
<dbReference type="InterPro" id="IPR036597">
    <property type="entry name" value="Fido-like_dom_sf"/>
</dbReference>
<feature type="binding site" evidence="2">
    <location>
        <begin position="341"/>
        <end position="348"/>
    </location>
    <ligand>
        <name>ATP</name>
        <dbReference type="ChEBI" id="CHEBI:30616"/>
    </ligand>
</feature>
<keyword evidence="2" id="KW-0547">Nucleotide-binding</keyword>
<evidence type="ECO:0000256" key="2">
    <source>
        <dbReference type="PIRSR" id="PIRSR640198-2"/>
    </source>
</evidence>
<dbReference type="EMBL" id="CP055154">
    <property type="protein sequence ID" value="QNF31222.1"/>
    <property type="molecule type" value="Genomic_DNA"/>
</dbReference>
<keyword evidence="5" id="KW-1185">Reference proteome</keyword>
<dbReference type="PANTHER" id="PTHR13504">
    <property type="entry name" value="FIDO DOMAIN-CONTAINING PROTEIN DDB_G0283145"/>
    <property type="match status" value="1"/>
</dbReference>
<evidence type="ECO:0000313" key="5">
    <source>
        <dbReference type="Proteomes" id="UP000515237"/>
    </source>
</evidence>
<name>A0A7G7G238_9BACT</name>
<proteinExistence type="predicted"/>
<dbReference type="PROSITE" id="PS51459">
    <property type="entry name" value="FIDO"/>
    <property type="match status" value="1"/>
</dbReference>
<feature type="active site" evidence="1">
    <location>
        <position position="337"/>
    </location>
</feature>
<keyword evidence="2" id="KW-0067">ATP-binding</keyword>
<reference evidence="4 5" key="1">
    <citation type="journal article" date="2018" name="Int. J. Syst. Evol. Microbiol.">
        <title>Adhaeribacter swui sp. nov., isolated from wet mud.</title>
        <authorList>
            <person name="Kim D.U."/>
            <person name="Kim K.W."/>
            <person name="Kang M.S."/>
            <person name="Kim J.Y."/>
            <person name="Jang J.H."/>
            <person name="Kim M.K."/>
        </authorList>
    </citation>
    <scope>NUCLEOTIDE SEQUENCE [LARGE SCALE GENOMIC DNA]</scope>
    <source>
        <strain evidence="4 5">KCTC 52873</strain>
        <plasmid evidence="4">unnamed1</plasmid>
    </source>
</reference>
<dbReference type="RefSeq" id="WP_185269904.1">
    <property type="nucleotide sequence ID" value="NZ_CP055154.1"/>
</dbReference>
<protein>
    <submittedName>
        <fullName evidence="4">Fic family protein</fullName>
    </submittedName>
</protein>
<dbReference type="Pfam" id="PF02661">
    <property type="entry name" value="Fic"/>
    <property type="match status" value="1"/>
</dbReference>
<dbReference type="InterPro" id="IPR003812">
    <property type="entry name" value="Fido"/>
</dbReference>
<dbReference type="InterPro" id="IPR040198">
    <property type="entry name" value="Fido_containing"/>
</dbReference>
<evidence type="ECO:0000256" key="1">
    <source>
        <dbReference type="PIRSR" id="PIRSR640198-1"/>
    </source>
</evidence>
<dbReference type="Gene3D" id="1.10.3290.10">
    <property type="entry name" value="Fido-like domain"/>
    <property type="match status" value="1"/>
</dbReference>
<gene>
    <name evidence="4" type="ORF">HUW51_00250</name>
</gene>
<dbReference type="KEGG" id="aswu:HUW51_00250"/>